<name>A0A0N4XHW7_NIPBR</name>
<gene>
    <name evidence="2" type="ORF">NBR_LOCUS16101</name>
    <name evidence="1" type="ORF">NBR_LOCUS2120</name>
</gene>
<proteinExistence type="predicted"/>
<dbReference type="AlphaFoldDB" id="A0A0N4XHW7"/>
<protein>
    <submittedName>
        <fullName evidence="4 5">Transposase</fullName>
    </submittedName>
</protein>
<evidence type="ECO:0000313" key="1">
    <source>
        <dbReference type="EMBL" id="VDL65709.1"/>
    </source>
</evidence>
<evidence type="ECO:0000313" key="4">
    <source>
        <dbReference type="WBParaSite" id="NBR_0000211901-mRNA-1"/>
    </source>
</evidence>
<keyword evidence="3" id="KW-1185">Reference proteome</keyword>
<reference evidence="1 3" key="2">
    <citation type="submission" date="2018-11" db="EMBL/GenBank/DDBJ databases">
        <authorList>
            <consortium name="Pathogen Informatics"/>
        </authorList>
    </citation>
    <scope>NUCLEOTIDE SEQUENCE [LARGE SCALE GENOMIC DNA]</scope>
</reference>
<evidence type="ECO:0000313" key="2">
    <source>
        <dbReference type="EMBL" id="VDL79695.1"/>
    </source>
</evidence>
<evidence type="ECO:0000313" key="5">
    <source>
        <dbReference type="WBParaSite" id="NBR_0001610001-mRNA-1"/>
    </source>
</evidence>
<sequence length="69" mass="7980">MPRARRFSFHFEFNPFPIKIVVGGRRFVAEKKPRTRDDLRFVFSVCVTSGNSRDGDSVWQMGLMALMAL</sequence>
<dbReference type="EMBL" id="UYSL01022038">
    <property type="protein sequence ID" value="VDL79695.1"/>
    <property type="molecule type" value="Genomic_DNA"/>
</dbReference>
<accession>A0A0N4XHW7</accession>
<evidence type="ECO:0000313" key="3">
    <source>
        <dbReference type="Proteomes" id="UP000271162"/>
    </source>
</evidence>
<dbReference type="EMBL" id="UYSL01002196">
    <property type="protein sequence ID" value="VDL65709.1"/>
    <property type="molecule type" value="Genomic_DNA"/>
</dbReference>
<dbReference type="WBParaSite" id="NBR_0000211901-mRNA-1">
    <property type="protein sequence ID" value="NBR_0000211901-mRNA-1"/>
    <property type="gene ID" value="NBR_0000211901"/>
</dbReference>
<dbReference type="Proteomes" id="UP000271162">
    <property type="component" value="Unassembled WGS sequence"/>
</dbReference>
<dbReference type="WBParaSite" id="NBR_0001610001-mRNA-1">
    <property type="protein sequence ID" value="NBR_0001610001-mRNA-1"/>
    <property type="gene ID" value="NBR_0001610001"/>
</dbReference>
<reference evidence="4 5" key="1">
    <citation type="submission" date="2017-02" db="UniProtKB">
        <authorList>
            <consortium name="WormBaseParasite"/>
        </authorList>
    </citation>
    <scope>IDENTIFICATION</scope>
</reference>
<organism evidence="4">
    <name type="scientific">Nippostrongylus brasiliensis</name>
    <name type="common">Rat hookworm</name>
    <dbReference type="NCBI Taxonomy" id="27835"/>
    <lineage>
        <taxon>Eukaryota</taxon>
        <taxon>Metazoa</taxon>
        <taxon>Ecdysozoa</taxon>
        <taxon>Nematoda</taxon>
        <taxon>Chromadorea</taxon>
        <taxon>Rhabditida</taxon>
        <taxon>Rhabditina</taxon>
        <taxon>Rhabditomorpha</taxon>
        <taxon>Strongyloidea</taxon>
        <taxon>Heligmosomidae</taxon>
        <taxon>Nippostrongylus</taxon>
    </lineage>
</organism>